<comment type="similarity">
    <text evidence="1">Belongs to the type-I restriction system S methylase family.</text>
</comment>
<feature type="domain" description="Type I restriction modification DNA specificity" evidence="4">
    <location>
        <begin position="18"/>
        <end position="184"/>
    </location>
</feature>
<evidence type="ECO:0000259" key="4">
    <source>
        <dbReference type="Pfam" id="PF01420"/>
    </source>
</evidence>
<dbReference type="EMBL" id="FJNB01000005">
    <property type="protein sequence ID" value="CZQ91347.1"/>
    <property type="molecule type" value="Genomic_DNA"/>
</dbReference>
<dbReference type="OrthoDB" id="9795776at2"/>
<dbReference type="EMBL" id="FNYT01000003">
    <property type="protein sequence ID" value="SEI74456.1"/>
    <property type="molecule type" value="Genomic_DNA"/>
</dbReference>
<organism evidence="5 7">
    <name type="scientific">Trichococcus ilyis</name>
    <dbReference type="NCBI Taxonomy" id="640938"/>
    <lineage>
        <taxon>Bacteria</taxon>
        <taxon>Bacillati</taxon>
        <taxon>Bacillota</taxon>
        <taxon>Bacilli</taxon>
        <taxon>Lactobacillales</taxon>
        <taxon>Carnobacteriaceae</taxon>
        <taxon>Trichococcus</taxon>
    </lineage>
</organism>
<dbReference type="PANTHER" id="PTHR30408">
    <property type="entry name" value="TYPE-1 RESTRICTION ENZYME ECOKI SPECIFICITY PROTEIN"/>
    <property type="match status" value="1"/>
</dbReference>
<dbReference type="SUPFAM" id="SSF116734">
    <property type="entry name" value="DNA methylase specificity domain"/>
    <property type="match status" value="2"/>
</dbReference>
<dbReference type="Gene3D" id="3.90.220.20">
    <property type="entry name" value="DNA methylase specificity domains"/>
    <property type="match status" value="2"/>
</dbReference>
<dbReference type="GO" id="GO:0009307">
    <property type="term" value="P:DNA restriction-modification system"/>
    <property type="evidence" value="ECO:0007669"/>
    <property type="project" value="UniProtKB-KW"/>
</dbReference>
<dbReference type="PANTHER" id="PTHR30408:SF13">
    <property type="entry name" value="TYPE I RESTRICTION ENZYME HINDI SPECIFICITY SUBUNIT"/>
    <property type="match status" value="1"/>
</dbReference>
<dbReference type="AlphaFoldDB" id="A0A143YN10"/>
<evidence type="ECO:0000313" key="5">
    <source>
        <dbReference type="EMBL" id="CZQ91347.1"/>
    </source>
</evidence>
<dbReference type="Proteomes" id="UP000076878">
    <property type="component" value="Unassembled WGS sequence"/>
</dbReference>
<protein>
    <submittedName>
        <fullName evidence="5">Restriction endonuclease type i hsds</fullName>
    </submittedName>
    <submittedName>
        <fullName evidence="6">Type I restriction enzyme, S subunit</fullName>
    </submittedName>
</protein>
<keyword evidence="5" id="KW-0378">Hydrolase</keyword>
<evidence type="ECO:0000256" key="2">
    <source>
        <dbReference type="ARBA" id="ARBA00022747"/>
    </source>
</evidence>
<evidence type="ECO:0000256" key="1">
    <source>
        <dbReference type="ARBA" id="ARBA00010923"/>
    </source>
</evidence>
<dbReference type="InterPro" id="IPR000055">
    <property type="entry name" value="Restrct_endonuc_typeI_TRD"/>
</dbReference>
<proteinExistence type="inferred from homology"/>
<sequence length="378" mass="43573">MSEETKKAPVIRFKGFFDDWEQRKLKDLALFNPKSILPEEFEYVDLESVSGTTMVSHRTETNGNAPSRAQRLAIKGDVFYQTVRPYQKNNYLFDLPYDNYVFSTGYAQLRPYGDSYFLLSRLQEERFVLNVLDRSTGTSYPAINSNDLAQIEINVPSQTEEQSKIGAFFKQLDNTIALHLCKQRKLNQLKQSLMREILPQSDSFSPHLRLANFRDPWEKHQLKEVLKVNSGRDYKHLDKGNIPVYGTGGYMLSVDGKLSDIDGIGLGRKGTIDKPQYLKAPFWTVDTLFYLTPFPNYDIYFLYTLIQSINWKSMDESTGVPSLSKSVIERVTLTFPVLEEQQKIGSVFKQLDDTIILHQKKVAHLKTLKCTLLNKMFI</sequence>
<keyword evidence="3" id="KW-0238">DNA-binding</keyword>
<dbReference type="STRING" id="640938.TR210_951"/>
<evidence type="ECO:0000313" key="6">
    <source>
        <dbReference type="EMBL" id="SEI74456.1"/>
    </source>
</evidence>
<dbReference type="CDD" id="cd17288">
    <property type="entry name" value="RMtype1_S_LlaAI06ORF1089P_TRD1-CR1_like"/>
    <property type="match status" value="1"/>
</dbReference>
<evidence type="ECO:0000256" key="3">
    <source>
        <dbReference type="ARBA" id="ARBA00023125"/>
    </source>
</evidence>
<dbReference type="GO" id="GO:0003677">
    <property type="term" value="F:DNA binding"/>
    <property type="evidence" value="ECO:0007669"/>
    <property type="project" value="UniProtKB-KW"/>
</dbReference>
<dbReference type="Gene3D" id="1.10.287.1120">
    <property type="entry name" value="Bipartite methylase S protein"/>
    <property type="match status" value="1"/>
</dbReference>
<evidence type="ECO:0000313" key="8">
    <source>
        <dbReference type="Proteomes" id="UP000199280"/>
    </source>
</evidence>
<reference evidence="6 8" key="2">
    <citation type="submission" date="2016-10" db="EMBL/GenBank/DDBJ databases">
        <authorList>
            <person name="Varghese N."/>
            <person name="Submissions S."/>
        </authorList>
    </citation>
    <scope>NUCLEOTIDE SEQUENCE [LARGE SCALE GENOMIC DNA]</scope>
    <source>
        <strain evidence="6 8">DSM 22150</strain>
    </source>
</reference>
<dbReference type="InterPro" id="IPR052021">
    <property type="entry name" value="Type-I_RS_S_subunit"/>
</dbReference>
<keyword evidence="5" id="KW-0255">Endonuclease</keyword>
<evidence type="ECO:0000313" key="7">
    <source>
        <dbReference type="Proteomes" id="UP000076878"/>
    </source>
</evidence>
<dbReference type="GO" id="GO:0004519">
    <property type="term" value="F:endonuclease activity"/>
    <property type="evidence" value="ECO:0007669"/>
    <property type="project" value="UniProtKB-KW"/>
</dbReference>
<feature type="domain" description="Type I restriction modification DNA specificity" evidence="4">
    <location>
        <begin position="215"/>
        <end position="366"/>
    </location>
</feature>
<gene>
    <name evidence="6" type="ORF">SAMN05216375_10382</name>
    <name evidence="5" type="ORF">TR210_951</name>
</gene>
<dbReference type="RefSeq" id="WP_068622071.1">
    <property type="nucleotide sequence ID" value="NZ_FJNB01000005.1"/>
</dbReference>
<keyword evidence="5" id="KW-0540">Nuclease</keyword>
<dbReference type="InterPro" id="IPR044946">
    <property type="entry name" value="Restrct_endonuc_typeI_TRD_sf"/>
</dbReference>
<accession>A0A143YN10</accession>
<reference evidence="5 7" key="1">
    <citation type="submission" date="2016-02" db="EMBL/GenBank/DDBJ databases">
        <authorList>
            <person name="Wen L."/>
            <person name="He K."/>
            <person name="Yang H."/>
        </authorList>
    </citation>
    <scope>NUCLEOTIDE SEQUENCE [LARGE SCALE GENOMIC DNA]</scope>
    <source>
        <strain evidence="5">Trichococcus_R210</strain>
    </source>
</reference>
<name>A0A143YN10_9LACT</name>
<keyword evidence="2" id="KW-0680">Restriction system</keyword>
<dbReference type="Pfam" id="PF01420">
    <property type="entry name" value="Methylase_S"/>
    <property type="match status" value="2"/>
</dbReference>
<dbReference type="Proteomes" id="UP000199280">
    <property type="component" value="Unassembled WGS sequence"/>
</dbReference>
<keyword evidence="8" id="KW-1185">Reference proteome</keyword>